<feature type="domain" description="DUF7959" evidence="2">
    <location>
        <begin position="469"/>
        <end position="566"/>
    </location>
</feature>
<organism evidence="3 4">
    <name type="scientific">Homarus americanus</name>
    <name type="common">American lobster</name>
    <dbReference type="NCBI Taxonomy" id="6706"/>
    <lineage>
        <taxon>Eukaryota</taxon>
        <taxon>Metazoa</taxon>
        <taxon>Ecdysozoa</taxon>
        <taxon>Arthropoda</taxon>
        <taxon>Crustacea</taxon>
        <taxon>Multicrustacea</taxon>
        <taxon>Malacostraca</taxon>
        <taxon>Eumalacostraca</taxon>
        <taxon>Eucarida</taxon>
        <taxon>Decapoda</taxon>
        <taxon>Pleocyemata</taxon>
        <taxon>Astacidea</taxon>
        <taxon>Nephropoidea</taxon>
        <taxon>Nephropidae</taxon>
        <taxon>Homarus</taxon>
    </lineage>
</organism>
<keyword evidence="4" id="KW-1185">Reference proteome</keyword>
<evidence type="ECO:0000313" key="3">
    <source>
        <dbReference type="EMBL" id="KAG7159619.1"/>
    </source>
</evidence>
<dbReference type="Proteomes" id="UP000747542">
    <property type="component" value="Unassembled WGS sequence"/>
</dbReference>
<evidence type="ECO:0000259" key="1">
    <source>
        <dbReference type="Pfam" id="PF25898"/>
    </source>
</evidence>
<dbReference type="EMBL" id="JAHLQT010033114">
    <property type="protein sequence ID" value="KAG7159619.1"/>
    <property type="molecule type" value="Genomic_DNA"/>
</dbReference>
<dbReference type="Pfam" id="PF25899">
    <property type="entry name" value="DUF7959"/>
    <property type="match status" value="1"/>
</dbReference>
<reference evidence="3" key="1">
    <citation type="journal article" date="2021" name="Sci. Adv.">
        <title>The American lobster genome reveals insights on longevity, neural, and immune adaptations.</title>
        <authorList>
            <person name="Polinski J.M."/>
            <person name="Zimin A.V."/>
            <person name="Clark K.F."/>
            <person name="Kohn A.B."/>
            <person name="Sadowski N."/>
            <person name="Timp W."/>
            <person name="Ptitsyn A."/>
            <person name="Khanna P."/>
            <person name="Romanova D.Y."/>
            <person name="Williams P."/>
            <person name="Greenwood S.J."/>
            <person name="Moroz L.L."/>
            <person name="Walt D.R."/>
            <person name="Bodnar A.G."/>
        </authorList>
    </citation>
    <scope>NUCLEOTIDE SEQUENCE</scope>
    <source>
        <strain evidence="3">GMGI-L3</strain>
    </source>
</reference>
<dbReference type="Pfam" id="PF25898">
    <property type="entry name" value="LolA_2nd_metazoa"/>
    <property type="match status" value="1"/>
</dbReference>
<dbReference type="InterPro" id="IPR058265">
    <property type="entry name" value="DUF7959"/>
</dbReference>
<proteinExistence type="predicted"/>
<evidence type="ECO:0000313" key="4">
    <source>
        <dbReference type="Proteomes" id="UP000747542"/>
    </source>
</evidence>
<sequence>MTPTLPTVPASFMTELEIAFQEPKQQFTVYGQEMYATGTGRTTGWYMERPTLEAELIHYNIKLDEALFILTNEGCAVSGIKDCDSMTTCQAGKIDDLNAEMQQLFGIVSMPGEHGFMGAAGLLMFGSEFNYSSRPDIDVCHGMDCDVFETCLNDPAEQASEWHVHNDGKQVPIAMEIFGTGKYDGSTVKEVMMRYDFFDFRRDWVASRDELEPPANVYCVDRKNYITPPKAVQNFNYKSELVLSVDVEVPDGDNQTLPVKFSGMFPSTEWYDWTMRITRADFIPPTSYNSDRRFENLTTRIHEFNQGLSYIIMDRQHYCHIQPIENITSWGDVKVNKDGSVSMQSPWNFEDMNQPMQYNGAHWERGLKADVWVGVKEDSYLRLNETYVWYYATPLDHDILGEIPEFAPSLIIPTFDKIPVKLEKYITQLEALPHLTYNIYGFDSQVPTTYKHDISTCYASNQMRHFQFDLPANSLNKTHQRRDNLMYGVVEALGIAGKVTPLRINRLEIKQTAAALQVIFTLLEKPTEVGDVGGLTIDENSMNKAATEIRNKIDGSQLVVLVQITGGLEPLVVQLVGLPGTMKEIQRDDGHTRGTVTWVAWQWACSSWVVLWDTLESTSIPPASKRSITCVYLRTVYTPPTSRRVPVQRSLMNNFCFEKIDQTYLSPLILNMQCLKDFCIYALVLFMMILYYTRGYPEFGKGGVIHAVDPGYVCVTQCNPLANLRTFTQGSYDGQGLVFGKAFRLIVHNAAVVIRQPRTQNITPTPSTPDEVPATGASYVAIIDMYVIISIMTLVFMPQP</sequence>
<dbReference type="AlphaFoldDB" id="A0A8J5MQ62"/>
<accession>A0A8J5MQ62</accession>
<comment type="caution">
    <text evidence="3">The sequence shown here is derived from an EMBL/GenBank/DDBJ whole genome shotgun (WGS) entry which is preliminary data.</text>
</comment>
<gene>
    <name evidence="3" type="ORF">Hamer_G004292</name>
</gene>
<evidence type="ECO:0000259" key="2">
    <source>
        <dbReference type="Pfam" id="PF25899"/>
    </source>
</evidence>
<name>A0A8J5MQ62_HOMAM</name>
<dbReference type="InterPro" id="IPR058831">
    <property type="entry name" value="LolA-like_dom_2nd"/>
</dbReference>
<dbReference type="PANTHER" id="PTHR36902:SF1">
    <property type="entry name" value="ENRICHED IN SURFACE-LABELED PROTEOME PROTEIN 9"/>
    <property type="match status" value="1"/>
</dbReference>
<dbReference type="PANTHER" id="PTHR36902">
    <property type="entry name" value="ENRICHED IN SURFACE-LABELED PROTEOME PROTEIN 9"/>
    <property type="match status" value="1"/>
</dbReference>
<feature type="domain" description="LolA-like" evidence="1">
    <location>
        <begin position="214"/>
        <end position="458"/>
    </location>
</feature>
<protein>
    <submittedName>
        <fullName evidence="3">Uncharacterized protein</fullName>
    </submittedName>
</protein>